<gene>
    <name evidence="1" type="ORF">GGQ65_003943</name>
</gene>
<sequence length="38" mass="4319">MQFSSDLERQLNGYGLTTANACFVLGTFGETYICQPRW</sequence>
<name>A0A7W6BCF6_9HYPH</name>
<dbReference type="Proteomes" id="UP000545490">
    <property type="component" value="Unassembled WGS sequence"/>
</dbReference>
<proteinExistence type="predicted"/>
<reference evidence="1 2" key="1">
    <citation type="submission" date="2020-08" db="EMBL/GenBank/DDBJ databases">
        <title>Genomic Encyclopedia of Type Strains, Phase IV (KMG-IV): sequencing the most valuable type-strain genomes for metagenomic binning, comparative biology and taxonomic classification.</title>
        <authorList>
            <person name="Goeker M."/>
        </authorList>
    </citation>
    <scope>NUCLEOTIDE SEQUENCE [LARGE SCALE GENOMIC DNA]</scope>
    <source>
        <strain evidence="1 2">DSM 19331</strain>
    </source>
</reference>
<dbReference type="EMBL" id="JACIDG010000010">
    <property type="protein sequence ID" value="MBB3916634.1"/>
    <property type="molecule type" value="Genomic_DNA"/>
</dbReference>
<comment type="caution">
    <text evidence="1">The sequence shown here is derived from an EMBL/GenBank/DDBJ whole genome shotgun (WGS) entry which is preliminary data.</text>
</comment>
<evidence type="ECO:0000313" key="2">
    <source>
        <dbReference type="Proteomes" id="UP000545490"/>
    </source>
</evidence>
<protein>
    <submittedName>
        <fullName evidence="1">Uncharacterized protein Usg</fullName>
    </submittedName>
</protein>
<organism evidence="1 2">
    <name type="scientific">Rhizobium fabae</name>
    <dbReference type="NCBI Taxonomy" id="573179"/>
    <lineage>
        <taxon>Bacteria</taxon>
        <taxon>Pseudomonadati</taxon>
        <taxon>Pseudomonadota</taxon>
        <taxon>Alphaproteobacteria</taxon>
        <taxon>Hyphomicrobiales</taxon>
        <taxon>Rhizobiaceae</taxon>
        <taxon>Rhizobium/Agrobacterium group</taxon>
        <taxon>Rhizobium</taxon>
    </lineage>
</organism>
<accession>A0A7W6BCF6</accession>
<dbReference type="AlphaFoldDB" id="A0A7W6BCF6"/>
<evidence type="ECO:0000313" key="1">
    <source>
        <dbReference type="EMBL" id="MBB3916634.1"/>
    </source>
</evidence>